<protein>
    <submittedName>
        <fullName evidence="3">Uncharacterized protein</fullName>
    </submittedName>
</protein>
<dbReference type="EMBL" id="DXGF01000047">
    <property type="protein sequence ID" value="HIW83203.1"/>
    <property type="molecule type" value="Genomic_DNA"/>
</dbReference>
<comment type="caution">
    <text evidence="3">The sequence shown here is derived from an EMBL/GenBank/DDBJ whole genome shotgun (WGS) entry which is preliminary data.</text>
</comment>
<keyword evidence="2" id="KW-0472">Membrane</keyword>
<feature type="transmembrane region" description="Helical" evidence="2">
    <location>
        <begin position="80"/>
        <end position="101"/>
    </location>
</feature>
<feature type="transmembrane region" description="Helical" evidence="2">
    <location>
        <begin position="6"/>
        <end position="31"/>
    </location>
</feature>
<name>A0A9D1UDF5_9FIRM</name>
<keyword evidence="2" id="KW-0812">Transmembrane</keyword>
<dbReference type="AlphaFoldDB" id="A0A9D1UDF5"/>
<evidence type="ECO:0000313" key="4">
    <source>
        <dbReference type="Proteomes" id="UP000824263"/>
    </source>
</evidence>
<feature type="transmembrane region" description="Helical" evidence="2">
    <location>
        <begin position="136"/>
        <end position="162"/>
    </location>
</feature>
<accession>A0A9D1UDF5</accession>
<proteinExistence type="predicted"/>
<reference evidence="3" key="1">
    <citation type="journal article" date="2021" name="PeerJ">
        <title>Extensive microbial diversity within the chicken gut microbiome revealed by metagenomics and culture.</title>
        <authorList>
            <person name="Gilroy R."/>
            <person name="Ravi A."/>
            <person name="Getino M."/>
            <person name="Pursley I."/>
            <person name="Horton D.L."/>
            <person name="Alikhan N.F."/>
            <person name="Baker D."/>
            <person name="Gharbi K."/>
            <person name="Hall N."/>
            <person name="Watson M."/>
            <person name="Adriaenssens E.M."/>
            <person name="Foster-Nyarko E."/>
            <person name="Jarju S."/>
            <person name="Secka A."/>
            <person name="Antonio M."/>
            <person name="Oren A."/>
            <person name="Chaudhuri R.R."/>
            <person name="La Ragione R."/>
            <person name="Hildebrand F."/>
            <person name="Pallen M.J."/>
        </authorList>
    </citation>
    <scope>NUCLEOTIDE SEQUENCE</scope>
    <source>
        <strain evidence="3">ChiSxjej1B13-11762</strain>
    </source>
</reference>
<evidence type="ECO:0000313" key="3">
    <source>
        <dbReference type="EMBL" id="HIW83203.1"/>
    </source>
</evidence>
<evidence type="ECO:0000256" key="1">
    <source>
        <dbReference type="SAM" id="MobiDB-lite"/>
    </source>
</evidence>
<reference evidence="3" key="2">
    <citation type="submission" date="2021-04" db="EMBL/GenBank/DDBJ databases">
        <authorList>
            <person name="Gilroy R."/>
        </authorList>
    </citation>
    <scope>NUCLEOTIDE SEQUENCE</scope>
    <source>
        <strain evidence="3">ChiSxjej1B13-11762</strain>
    </source>
</reference>
<gene>
    <name evidence="3" type="ORF">H9873_02635</name>
</gene>
<dbReference type="Proteomes" id="UP000824263">
    <property type="component" value="Unassembled WGS sequence"/>
</dbReference>
<keyword evidence="2" id="KW-1133">Transmembrane helix</keyword>
<feature type="region of interest" description="Disordered" evidence="1">
    <location>
        <begin position="205"/>
        <end position="224"/>
    </location>
</feature>
<feature type="transmembrane region" description="Helical" evidence="2">
    <location>
        <begin position="174"/>
        <end position="196"/>
    </location>
</feature>
<evidence type="ECO:0000256" key="2">
    <source>
        <dbReference type="SAM" id="Phobius"/>
    </source>
</evidence>
<organism evidence="3 4">
    <name type="scientific">Candidatus Dorea gallistercoris</name>
    <dbReference type="NCBI Taxonomy" id="2838542"/>
    <lineage>
        <taxon>Bacteria</taxon>
        <taxon>Bacillati</taxon>
        <taxon>Bacillota</taxon>
        <taxon>Clostridia</taxon>
        <taxon>Lachnospirales</taxon>
        <taxon>Lachnospiraceae</taxon>
        <taxon>Dorea</taxon>
    </lineage>
</organism>
<sequence length="224" mass="24886">MEYGAGVVTILMIYLLIIALFGIGCLVSYILRGVGMYTLGKRRGMNYPWLAFIPYARTYFQGELCGTLHFGRRELRNPGLWLLVIPVVGNLVMGVFMIFIWGGAALQVTDLVFQTYDYSQMYHHYQGGTSGAGMTLLVIGLVMLVLLSVAVSAVTGALQILVNRQIYGRYTPDNYALLHSVLGFFIPLYTSIYFFLIRNREKGMGPQGPQDFARGPGPYPGKGE</sequence>